<reference evidence="4 5" key="1">
    <citation type="submission" date="2015-05" db="EMBL/GenBank/DDBJ databases">
        <title>Distinctive expansion of gene families associated with plant cell wall degradation and secondary metabolism in the genomes of grapevine trunk pathogens.</title>
        <authorList>
            <person name="Lawrence D.P."/>
            <person name="Travadon R."/>
            <person name="Rolshausen P.E."/>
            <person name="Baumgartner K."/>
        </authorList>
    </citation>
    <scope>NUCLEOTIDE SEQUENCE [LARGE SCALE GENOMIC DNA]</scope>
    <source>
        <strain evidence="4">UCRPC4</strain>
    </source>
</reference>
<evidence type="ECO:0000313" key="5">
    <source>
        <dbReference type="Proteomes" id="UP000053317"/>
    </source>
</evidence>
<dbReference type="Proteomes" id="UP000053317">
    <property type="component" value="Unassembled WGS sequence"/>
</dbReference>
<dbReference type="GO" id="GO:0000027">
    <property type="term" value="P:ribosomal large subunit assembly"/>
    <property type="evidence" value="ECO:0007669"/>
    <property type="project" value="EnsemblFungi"/>
</dbReference>
<feature type="region of interest" description="Disordered" evidence="2">
    <location>
        <begin position="32"/>
        <end position="122"/>
    </location>
</feature>
<dbReference type="InterPro" id="IPR005612">
    <property type="entry name" value="CCAAT-binding_factor"/>
</dbReference>
<sequence>MHWDKISWTWEEFQENIVCNSRLCKMVKKQKRDAGTSQSPLPQLSDETLSALTNRIESKLRSPNETAPAKNRIAKADAKRTKNGNVKSSSRQEPRGQKRDHQGDVVQTQKAGSQKFEKTGRKDDLDALRAEIIALGGTEDDLALVAELESDSEIESEPSTLKKKRATAEKEDDLKDDVAKLLKGMGVENSRPAATVADEDEEAEIYESDDVSEQEGSDEDNGRTAENNPVFEEKMPTSRGNSRLMVTPQAEWYLIATPSTASERVADSKTTTVVVDQLLLHAKELLDAENEAFQAGQKSASSSQKFYAQVISSGTLSDKISALTLAVQESPVHNVKALETLVGLARKRSRAQAIDVLRALKDLFAQGSLLPSDRRLRTFASQPALLSALSGVKAWPSGQTLPKGLRLQHLILWAYEHWLKDTYFEVIKILETWCNDELDFSKARALSYVYELLKERPEQESNLLRLLVNKLGDRTKKIASRASYLILQLELSHPLMKETIVNAIEGDLLWRPGQTLHAKYYAVVTLNQTVLSTKEEVVASKLLDIYFGLFVTILKPVEASKSQTAKDKDTKSAPTKPQAGKVNLQESDLQEKLTSAVLTGINRAYPYVIAEREKVTKHMDTLFCITHSSNFNTSIQAMLLIQQLTVENQMASDRFYRTLYESLLDPRLVTSSKQSMYLNLLFKSLKADLNLKRVKAFVKRILQIVSLHQPSFVVGCFHLLKELEITFPSLKALVDEPEEHDLEEEHFKDVVEDGETIGDDVAVTESQQVHYDSKKRDPEHSNADRSCLWEILPYLAHYHPSVSVGAESVLNHTKLSGKPDLTLYTLVHFLDRFVYRNPKSTPASSLRGSSVMQPTLAGDKSTSLFGTTSAKRQLPVNNQAFWNKKAEDVAAEDAFFHQYFNTLGKDKISQRKKKDTTGDEDEEVDENSIWKAITESRPDLEGANESDDDLDMADLDSEFEASSDSDLAGLEDMDSDAIPSDDEEGGSGVELVGFDDDGNEDEEQDVVDLDASDSITSAAAASPPQPPPPAQKKKPETSRERKKRLKAMPTFASASDYAAMLEDDDGEDMGM</sequence>
<dbReference type="SUPFAM" id="SSF48371">
    <property type="entry name" value="ARM repeat"/>
    <property type="match status" value="1"/>
</dbReference>
<feature type="compositionally biased region" description="Basic and acidic residues" evidence="2">
    <location>
        <begin position="90"/>
        <end position="103"/>
    </location>
</feature>
<dbReference type="PANTHER" id="PTHR12048:SF0">
    <property type="entry name" value="CCAAT_ENHANCER-BINDING PROTEIN ZETA"/>
    <property type="match status" value="1"/>
</dbReference>
<feature type="compositionally biased region" description="Acidic residues" evidence="2">
    <location>
        <begin position="942"/>
        <end position="985"/>
    </location>
</feature>
<keyword evidence="5" id="KW-1185">Reference proteome</keyword>
<dbReference type="PANTHER" id="PTHR12048">
    <property type="entry name" value="CCAAT-BINDING FACTOR-RELATED"/>
    <property type="match status" value="1"/>
</dbReference>
<feature type="compositionally biased region" description="Polar residues" evidence="2">
    <location>
        <begin position="35"/>
        <end position="55"/>
    </location>
</feature>
<reference evidence="4 5" key="2">
    <citation type="submission" date="2015-05" db="EMBL/GenBank/DDBJ databases">
        <authorList>
            <person name="Morales-Cruz A."/>
            <person name="Amrine K.C."/>
            <person name="Cantu D."/>
        </authorList>
    </citation>
    <scope>NUCLEOTIDE SEQUENCE [LARGE SCALE GENOMIC DNA]</scope>
    <source>
        <strain evidence="4">UCRPC4</strain>
    </source>
</reference>
<feature type="compositionally biased region" description="Acidic residues" evidence="2">
    <location>
        <begin position="993"/>
        <end position="1011"/>
    </location>
</feature>
<protein>
    <submittedName>
        <fullName evidence="4">Putative ccaat-box-binding transcription factor</fullName>
    </submittedName>
</protein>
<dbReference type="OrthoDB" id="28947at2759"/>
<feature type="region of interest" description="Disordered" evidence="2">
    <location>
        <begin position="907"/>
        <end position="1051"/>
    </location>
</feature>
<dbReference type="GO" id="GO:0030690">
    <property type="term" value="C:Noc1p-Noc2p complex"/>
    <property type="evidence" value="ECO:0007669"/>
    <property type="project" value="EnsemblFungi"/>
</dbReference>
<feature type="compositionally biased region" description="Acidic residues" evidence="2">
    <location>
        <begin position="197"/>
        <end position="219"/>
    </location>
</feature>
<dbReference type="InterPro" id="IPR040155">
    <property type="entry name" value="CEBPZ/Mak21-like"/>
</dbReference>
<dbReference type="GO" id="GO:0005730">
    <property type="term" value="C:nucleolus"/>
    <property type="evidence" value="ECO:0007669"/>
    <property type="project" value="EnsemblFungi"/>
</dbReference>
<evidence type="ECO:0000256" key="2">
    <source>
        <dbReference type="SAM" id="MobiDB-lite"/>
    </source>
</evidence>
<accession>A0A0G2ETK7</accession>
<feature type="domain" description="CCAAT-binding factor" evidence="3">
    <location>
        <begin position="634"/>
        <end position="806"/>
    </location>
</feature>
<feature type="region of interest" description="Disordered" evidence="2">
    <location>
        <begin position="149"/>
        <end position="170"/>
    </location>
</feature>
<organism evidence="4 5">
    <name type="scientific">Phaeomoniella chlamydospora</name>
    <name type="common">Phaeoacremonium chlamydosporum</name>
    <dbReference type="NCBI Taxonomy" id="158046"/>
    <lineage>
        <taxon>Eukaryota</taxon>
        <taxon>Fungi</taxon>
        <taxon>Dikarya</taxon>
        <taxon>Ascomycota</taxon>
        <taxon>Pezizomycotina</taxon>
        <taxon>Eurotiomycetes</taxon>
        <taxon>Chaetothyriomycetidae</taxon>
        <taxon>Phaeomoniellales</taxon>
        <taxon>Phaeomoniellaceae</taxon>
        <taxon>Phaeomoniella</taxon>
    </lineage>
</organism>
<comment type="similarity">
    <text evidence="1">Belongs to the CBF/MAK21 family.</text>
</comment>
<evidence type="ECO:0000256" key="1">
    <source>
        <dbReference type="ARBA" id="ARBA00007797"/>
    </source>
</evidence>
<comment type="caution">
    <text evidence="4">The sequence shown here is derived from an EMBL/GenBank/DDBJ whole genome shotgun (WGS) entry which is preliminary data.</text>
</comment>
<dbReference type="AlphaFoldDB" id="A0A0G2ETK7"/>
<proteinExistence type="inferred from homology"/>
<feature type="region of interest" description="Disordered" evidence="2">
    <location>
        <begin position="563"/>
        <end position="582"/>
    </location>
</feature>
<dbReference type="GO" id="GO:0042802">
    <property type="term" value="F:identical protein binding"/>
    <property type="evidence" value="ECO:0007669"/>
    <property type="project" value="EnsemblFungi"/>
</dbReference>
<gene>
    <name evidence="4" type="ORF">UCRPC4_g01793</name>
</gene>
<evidence type="ECO:0000259" key="3">
    <source>
        <dbReference type="Pfam" id="PF03914"/>
    </source>
</evidence>
<dbReference type="EMBL" id="LCWF01000041">
    <property type="protein sequence ID" value="KKY25529.1"/>
    <property type="molecule type" value="Genomic_DNA"/>
</dbReference>
<evidence type="ECO:0000313" key="4">
    <source>
        <dbReference type="EMBL" id="KKY25529.1"/>
    </source>
</evidence>
<dbReference type="Pfam" id="PF03914">
    <property type="entry name" value="CBF"/>
    <property type="match status" value="1"/>
</dbReference>
<dbReference type="InterPro" id="IPR016024">
    <property type="entry name" value="ARM-type_fold"/>
</dbReference>
<name>A0A0G2ETK7_PHACM</name>
<feature type="region of interest" description="Disordered" evidence="2">
    <location>
        <begin position="189"/>
        <end position="240"/>
    </location>
</feature>